<dbReference type="InterPro" id="IPR013813">
    <property type="entry name" value="Endoribo_LPSP/chorism_mut-like"/>
</dbReference>
<dbReference type="PANTHER" id="PTHR43760">
    <property type="entry name" value="ENDORIBONUCLEASE-RELATED"/>
    <property type="match status" value="1"/>
</dbReference>
<protein>
    <submittedName>
        <fullName evidence="2">Uncharacterized protein</fullName>
    </submittedName>
</protein>
<dbReference type="Gene3D" id="3.30.1330.40">
    <property type="entry name" value="RutC-like"/>
    <property type="match status" value="1"/>
</dbReference>
<dbReference type="EMBL" id="JABMIG020000011">
    <property type="protein sequence ID" value="KAL3803878.1"/>
    <property type="molecule type" value="Genomic_DNA"/>
</dbReference>
<accession>A0ABD3QUN2</accession>
<gene>
    <name evidence="2" type="ORF">HJC23_004040</name>
</gene>
<feature type="region of interest" description="Disordered" evidence="1">
    <location>
        <begin position="57"/>
        <end position="97"/>
    </location>
</feature>
<sequence>MRNNQKSTLTHPTTHFTRVQSFIVFLSLLSHRYQLTAFQISSSVQFISPSPIMTYSSDLPKDGSHNHPGRSTALASAPSPHDHALRDGSHNHPPSNTMEIIHSRLSSLNLTLPPPGTPKANYQLIHRDGDMLYLSGHLPMKADGSLITGCCAPSSALDSNEGTGDPTHQLLTTQQGYEAARHCALNLLSTLQSYLSTHVTKSNPSTGHREPADLSSVVKIVKLFGIVRSHPEFTEQHLVVNGASDLLGEVLGKEVGGCHARSAIGTNTLPLGICVEVELIAKICDL</sequence>
<evidence type="ECO:0000256" key="1">
    <source>
        <dbReference type="SAM" id="MobiDB-lite"/>
    </source>
</evidence>
<reference evidence="2 3" key="1">
    <citation type="journal article" date="2020" name="G3 (Bethesda)">
        <title>Improved Reference Genome for Cyclotella cryptica CCMP332, a Model for Cell Wall Morphogenesis, Salinity Adaptation, and Lipid Production in Diatoms (Bacillariophyta).</title>
        <authorList>
            <person name="Roberts W.R."/>
            <person name="Downey K.M."/>
            <person name="Ruck E.C."/>
            <person name="Traller J.C."/>
            <person name="Alverson A.J."/>
        </authorList>
    </citation>
    <scope>NUCLEOTIDE SEQUENCE [LARGE SCALE GENOMIC DNA]</scope>
    <source>
        <strain evidence="2 3">CCMP332</strain>
    </source>
</reference>
<dbReference type="PANTHER" id="PTHR43760:SF1">
    <property type="entry name" value="ENDORIBONUCLEASE L-PSP_CHORISMATE MUTASE-LIKE DOMAIN-CONTAINING PROTEIN"/>
    <property type="match status" value="1"/>
</dbReference>
<organism evidence="2 3">
    <name type="scientific">Cyclotella cryptica</name>
    <dbReference type="NCBI Taxonomy" id="29204"/>
    <lineage>
        <taxon>Eukaryota</taxon>
        <taxon>Sar</taxon>
        <taxon>Stramenopiles</taxon>
        <taxon>Ochrophyta</taxon>
        <taxon>Bacillariophyta</taxon>
        <taxon>Coscinodiscophyceae</taxon>
        <taxon>Thalassiosirophycidae</taxon>
        <taxon>Stephanodiscales</taxon>
        <taxon>Stephanodiscaceae</taxon>
        <taxon>Cyclotella</taxon>
    </lineage>
</organism>
<comment type="caution">
    <text evidence="2">The sequence shown here is derived from an EMBL/GenBank/DDBJ whole genome shotgun (WGS) entry which is preliminary data.</text>
</comment>
<feature type="compositionally biased region" description="Basic and acidic residues" evidence="1">
    <location>
        <begin position="80"/>
        <end position="90"/>
    </location>
</feature>
<evidence type="ECO:0000313" key="2">
    <source>
        <dbReference type="EMBL" id="KAL3803878.1"/>
    </source>
</evidence>
<proteinExistence type="predicted"/>
<dbReference type="CDD" id="cd02199">
    <property type="entry name" value="YjgF_YER057c_UK114_like_1"/>
    <property type="match status" value="1"/>
</dbReference>
<name>A0ABD3QUN2_9STRA</name>
<keyword evidence="3" id="KW-1185">Reference proteome</keyword>
<dbReference type="InterPro" id="IPR035959">
    <property type="entry name" value="RutC-like_sf"/>
</dbReference>
<dbReference type="Proteomes" id="UP001516023">
    <property type="component" value="Unassembled WGS sequence"/>
</dbReference>
<dbReference type="AlphaFoldDB" id="A0ABD3QUN2"/>
<dbReference type="SUPFAM" id="SSF55298">
    <property type="entry name" value="YjgF-like"/>
    <property type="match status" value="1"/>
</dbReference>
<evidence type="ECO:0000313" key="3">
    <source>
        <dbReference type="Proteomes" id="UP001516023"/>
    </source>
</evidence>